<dbReference type="SUPFAM" id="SSF111337">
    <property type="entry name" value="QueA-like"/>
    <property type="match status" value="1"/>
</dbReference>
<keyword evidence="1 5" id="KW-0963">Cytoplasm</keyword>
<dbReference type="UniPathway" id="UPA00392"/>
<comment type="catalytic activity">
    <reaction evidence="5">
        <text>7-aminomethyl-7-carbaguanosine(34) in tRNA + S-adenosyl-L-methionine = epoxyqueuosine(34) in tRNA + adenine + L-methionine + 2 H(+)</text>
        <dbReference type="Rhea" id="RHEA:32155"/>
        <dbReference type="Rhea" id="RHEA-COMP:10342"/>
        <dbReference type="Rhea" id="RHEA-COMP:18582"/>
        <dbReference type="ChEBI" id="CHEBI:15378"/>
        <dbReference type="ChEBI" id="CHEBI:16708"/>
        <dbReference type="ChEBI" id="CHEBI:57844"/>
        <dbReference type="ChEBI" id="CHEBI:59789"/>
        <dbReference type="ChEBI" id="CHEBI:82833"/>
        <dbReference type="ChEBI" id="CHEBI:194443"/>
        <dbReference type="EC" id="2.4.99.17"/>
    </reaction>
</comment>
<dbReference type="HAMAP" id="MF_00113">
    <property type="entry name" value="QueA"/>
    <property type="match status" value="1"/>
</dbReference>
<name>A0A395M1C8_9BACT</name>
<sequence length="425" mass="47910">MVPEIPEIAIDDYTYDLPEERIASMPLVERDQSKLMVVDAKTGAISHHRFYNLPELLPPQTLLIRNNSKVIAARLSLRKQSGGRVEVLCAQPLEPSNELPSALLARGSTKWKCLLHGRNLKPLMSLSASVVYNASPLLLKATLLEKGAESTVCFEWQPKELTFLEVLEAVGKVPLPPYLNREPDEQDKIRYQTVYAKNEGSVAAPTAGLHFTQAIYERLQQKGVDVQELTLHVGIGTFKPVHERDARKHDMHAEQIHVPKQTLLSLYQHLVRQEPVVAVGTTSLRVLESLYWFGAKLSRQQMPVWRAKTMNLEQWEAYSLSQESAISPVQSLETVLNWLDKHGLESVNGSTQLMIVPGYDYKVCDGLITNFHQPRSTLILLVAAFLGGDLWKKVYHEALQNDYRFLSYGDASLLWRRSALPSKSA</sequence>
<reference evidence="6 7" key="1">
    <citation type="journal article" date="2011" name="ISME J.">
        <title>Community ecology of hot spring cyanobacterial mats: predominant populations and their functional potential.</title>
        <authorList>
            <person name="Klatt C.G."/>
            <person name="Wood J.M."/>
            <person name="Rusch D.B."/>
            <person name="Bateson M.M."/>
            <person name="Hamamura N."/>
            <person name="Heidelberg J.F."/>
            <person name="Grossman A.R."/>
            <person name="Bhaya D."/>
            <person name="Cohan F.M."/>
            <person name="Kuhl M."/>
            <person name="Bryant D.A."/>
            <person name="Ward D.M."/>
        </authorList>
    </citation>
    <scope>NUCLEOTIDE SEQUENCE [LARGE SCALE GENOMIC DNA]</scope>
    <source>
        <strain evidence="6">OS</strain>
    </source>
</reference>
<evidence type="ECO:0000256" key="1">
    <source>
        <dbReference type="ARBA" id="ARBA00022490"/>
    </source>
</evidence>
<dbReference type="PANTHER" id="PTHR30307:SF0">
    <property type="entry name" value="S-ADENOSYLMETHIONINE:TRNA RIBOSYLTRANSFERASE-ISOMERASE"/>
    <property type="match status" value="1"/>
</dbReference>
<protein>
    <recommendedName>
        <fullName evidence="5">S-adenosylmethionine:tRNA ribosyltransferase-isomerase</fullName>
        <ecNumber evidence="5">2.4.99.17</ecNumber>
    </recommendedName>
    <alternativeName>
        <fullName evidence="5">Queuosine biosynthesis protein QueA</fullName>
    </alternativeName>
</protein>
<dbReference type="GO" id="GO:0008616">
    <property type="term" value="P:tRNA queuosine(34) biosynthetic process"/>
    <property type="evidence" value="ECO:0007669"/>
    <property type="project" value="UniProtKB-UniRule"/>
</dbReference>
<gene>
    <name evidence="5" type="primary">queA</name>
    <name evidence="6" type="ORF">D0433_05150</name>
</gene>
<dbReference type="GO" id="GO:0051075">
    <property type="term" value="F:S-adenosylmethionine:tRNA ribosyltransferase-isomerase activity"/>
    <property type="evidence" value="ECO:0007669"/>
    <property type="project" value="UniProtKB-EC"/>
</dbReference>
<organism evidence="6 7">
    <name type="scientific">Candidatus Thermochlorobacter aerophilus</name>
    <dbReference type="NCBI Taxonomy" id="1868324"/>
    <lineage>
        <taxon>Bacteria</taxon>
        <taxon>Pseudomonadati</taxon>
        <taxon>Chlorobiota</taxon>
        <taxon>Chlorobiia</taxon>
        <taxon>Chlorobiales</taxon>
        <taxon>Candidatus Thermochlorobacteriaceae</taxon>
        <taxon>Candidatus Thermochlorobacter</taxon>
    </lineage>
</organism>
<proteinExistence type="inferred from homology"/>
<dbReference type="GO" id="GO:0005737">
    <property type="term" value="C:cytoplasm"/>
    <property type="evidence" value="ECO:0007669"/>
    <property type="project" value="UniProtKB-SubCell"/>
</dbReference>
<dbReference type="AlphaFoldDB" id="A0A395M1C8"/>
<comment type="pathway">
    <text evidence="5">tRNA modification; tRNA-queuosine biosynthesis.</text>
</comment>
<accession>A0A395M1C8</accession>
<dbReference type="Proteomes" id="UP000266389">
    <property type="component" value="Unassembled WGS sequence"/>
</dbReference>
<dbReference type="InterPro" id="IPR036100">
    <property type="entry name" value="QueA_sf"/>
</dbReference>
<keyword evidence="6" id="KW-0413">Isomerase</keyword>
<dbReference type="EMBL" id="PHFL01000039">
    <property type="protein sequence ID" value="RFM24595.1"/>
    <property type="molecule type" value="Genomic_DNA"/>
</dbReference>
<dbReference type="PANTHER" id="PTHR30307">
    <property type="entry name" value="S-ADENOSYLMETHIONINE:TRNA RIBOSYLTRANSFERASE-ISOMERASE"/>
    <property type="match status" value="1"/>
</dbReference>
<dbReference type="InterPro" id="IPR003699">
    <property type="entry name" value="QueA"/>
</dbReference>
<keyword evidence="2 5" id="KW-0808">Transferase</keyword>
<evidence type="ECO:0000256" key="5">
    <source>
        <dbReference type="HAMAP-Rule" id="MF_00113"/>
    </source>
</evidence>
<keyword evidence="3 5" id="KW-0949">S-adenosyl-L-methionine</keyword>
<comment type="function">
    <text evidence="5">Transfers and isomerizes the ribose moiety from AdoMet to the 7-aminomethyl group of 7-deazaguanine (preQ1-tRNA) to give epoxyqueuosine (oQ-tRNA).</text>
</comment>
<comment type="caution">
    <text evidence="6">The sequence shown here is derived from an EMBL/GenBank/DDBJ whole genome shotgun (WGS) entry which is preliminary data.</text>
</comment>
<evidence type="ECO:0000256" key="4">
    <source>
        <dbReference type="ARBA" id="ARBA00022785"/>
    </source>
</evidence>
<keyword evidence="4 5" id="KW-0671">Queuosine biosynthesis</keyword>
<comment type="subunit">
    <text evidence="5">Monomer.</text>
</comment>
<dbReference type="EC" id="2.4.99.17" evidence="5"/>
<comment type="subcellular location">
    <subcellularLocation>
        <location evidence="5">Cytoplasm</location>
    </subcellularLocation>
</comment>
<dbReference type="InterPro" id="IPR042119">
    <property type="entry name" value="QueA_dom2"/>
</dbReference>
<dbReference type="Pfam" id="PF02547">
    <property type="entry name" value="Queuosine_synth"/>
    <property type="match status" value="1"/>
</dbReference>
<comment type="similarity">
    <text evidence="5">Belongs to the QueA family.</text>
</comment>
<evidence type="ECO:0000313" key="7">
    <source>
        <dbReference type="Proteomes" id="UP000266389"/>
    </source>
</evidence>
<dbReference type="Gene3D" id="2.40.10.240">
    <property type="entry name" value="QueA-like"/>
    <property type="match status" value="1"/>
</dbReference>
<dbReference type="InterPro" id="IPR042118">
    <property type="entry name" value="QueA_dom1"/>
</dbReference>
<evidence type="ECO:0000256" key="3">
    <source>
        <dbReference type="ARBA" id="ARBA00022691"/>
    </source>
</evidence>
<dbReference type="Gene3D" id="3.40.1780.10">
    <property type="entry name" value="QueA-like"/>
    <property type="match status" value="2"/>
</dbReference>
<evidence type="ECO:0000313" key="6">
    <source>
        <dbReference type="EMBL" id="RFM24595.1"/>
    </source>
</evidence>
<evidence type="ECO:0000256" key="2">
    <source>
        <dbReference type="ARBA" id="ARBA00022679"/>
    </source>
</evidence>